<reference evidence="1" key="1">
    <citation type="submission" date="2021-06" db="EMBL/GenBank/DDBJ databases">
        <title>Complete genome sequence of Nocardioides sp. G188.</title>
        <authorList>
            <person name="Im W.-T."/>
        </authorList>
    </citation>
    <scope>NUCLEOTIDE SEQUENCE</scope>
    <source>
        <strain evidence="1">G188</strain>
    </source>
</reference>
<organism evidence="1 2">
    <name type="scientific">Nocardioides panacis</name>
    <dbReference type="NCBI Taxonomy" id="2849501"/>
    <lineage>
        <taxon>Bacteria</taxon>
        <taxon>Bacillati</taxon>
        <taxon>Actinomycetota</taxon>
        <taxon>Actinomycetes</taxon>
        <taxon>Propionibacteriales</taxon>
        <taxon>Nocardioidaceae</taxon>
        <taxon>Nocardioides</taxon>
    </lineage>
</organism>
<protein>
    <recommendedName>
        <fullName evidence="3">Lipoprotein</fullName>
    </recommendedName>
</protein>
<dbReference type="PROSITE" id="PS51257">
    <property type="entry name" value="PROKAR_LIPOPROTEIN"/>
    <property type="match status" value="1"/>
</dbReference>
<gene>
    <name evidence="1" type="ORF">KRR39_08855</name>
</gene>
<name>A0A975T1C5_9ACTN</name>
<dbReference type="KEGG" id="nps:KRR39_08855"/>
<evidence type="ECO:0000313" key="2">
    <source>
        <dbReference type="Proteomes" id="UP000683575"/>
    </source>
</evidence>
<evidence type="ECO:0000313" key="1">
    <source>
        <dbReference type="EMBL" id="QWZ09820.1"/>
    </source>
</evidence>
<proteinExistence type="predicted"/>
<accession>A0A975T1C5</accession>
<dbReference type="EMBL" id="CP077062">
    <property type="protein sequence ID" value="QWZ09820.1"/>
    <property type="molecule type" value="Genomic_DNA"/>
</dbReference>
<evidence type="ECO:0008006" key="3">
    <source>
        <dbReference type="Google" id="ProtNLM"/>
    </source>
</evidence>
<dbReference type="AlphaFoldDB" id="A0A975T1C5"/>
<dbReference type="RefSeq" id="WP_216941666.1">
    <property type="nucleotide sequence ID" value="NZ_CP077062.1"/>
</dbReference>
<dbReference type="Proteomes" id="UP000683575">
    <property type="component" value="Chromosome"/>
</dbReference>
<keyword evidence="2" id="KW-1185">Reference proteome</keyword>
<sequence length="226" mass="22272">MRALGTLLALAALAAVSGCGQQGGTTGAPATDACAGKGTAVARADLDGNGSLETVRLTGQGSDPCAHRLLAPGGASHDVAGLDLVTKGATVVHLRGAGAPDLVLLSAKPHPRGGSQPHLFGAGGPDGLTEVTVGGQPVVPFVATDGGAAPMTATCTKDGGVAVVTGTASEPPGVVLAWDLSRTSYDLVDGRPVHPRTAVIAKDVADPLLRKEMPELFDGSLFSGCS</sequence>